<dbReference type="GO" id="GO:0005886">
    <property type="term" value="C:plasma membrane"/>
    <property type="evidence" value="ECO:0007669"/>
    <property type="project" value="UniProtKB-SubCell"/>
</dbReference>
<evidence type="ECO:0000256" key="2">
    <source>
        <dbReference type="ARBA" id="ARBA00006386"/>
    </source>
</evidence>
<gene>
    <name evidence="8" type="ORF">AN619_18770</name>
</gene>
<feature type="transmembrane region" description="Helical" evidence="7">
    <location>
        <begin position="6"/>
        <end position="21"/>
    </location>
</feature>
<dbReference type="InterPro" id="IPR005524">
    <property type="entry name" value="DUF318"/>
</dbReference>
<dbReference type="Pfam" id="PF03773">
    <property type="entry name" value="ArsP_1"/>
    <property type="match status" value="1"/>
</dbReference>
<feature type="transmembrane region" description="Helical" evidence="7">
    <location>
        <begin position="140"/>
        <end position="159"/>
    </location>
</feature>
<dbReference type="Proteomes" id="UP000070456">
    <property type="component" value="Unassembled WGS sequence"/>
</dbReference>
<keyword evidence="6 7" id="KW-0472">Membrane</keyword>
<comment type="subcellular location">
    <subcellularLocation>
        <location evidence="1">Cell membrane</location>
        <topology evidence="1">Multi-pass membrane protein</topology>
    </subcellularLocation>
</comment>
<evidence type="ECO:0000256" key="5">
    <source>
        <dbReference type="ARBA" id="ARBA00022989"/>
    </source>
</evidence>
<accession>A0A140L3Q3</accession>
<feature type="transmembrane region" description="Helical" evidence="7">
    <location>
        <begin position="107"/>
        <end position="128"/>
    </location>
</feature>
<evidence type="ECO:0000313" key="8">
    <source>
        <dbReference type="EMBL" id="KXG75178.1"/>
    </source>
</evidence>
<keyword evidence="9" id="KW-1185">Reference proteome</keyword>
<dbReference type="RefSeq" id="WP_027622411.1">
    <property type="nucleotide sequence ID" value="NZ_LOEE01000039.1"/>
</dbReference>
<evidence type="ECO:0000256" key="1">
    <source>
        <dbReference type="ARBA" id="ARBA00004651"/>
    </source>
</evidence>
<comment type="caution">
    <text evidence="8">The sequence shown here is derived from an EMBL/GenBank/DDBJ whole genome shotgun (WGS) entry which is preliminary data.</text>
</comment>
<evidence type="ECO:0008006" key="10">
    <source>
        <dbReference type="Google" id="ProtNLM"/>
    </source>
</evidence>
<comment type="similarity">
    <text evidence="2">Belongs to the UPF0718 family.</text>
</comment>
<proteinExistence type="inferred from homology"/>
<keyword evidence="3" id="KW-1003">Cell membrane</keyword>
<feature type="transmembrane region" description="Helical" evidence="7">
    <location>
        <begin position="42"/>
        <end position="61"/>
    </location>
</feature>
<dbReference type="AlphaFoldDB" id="A0A140L3Q3"/>
<sequence>MDIFTASLWGITGAAFIASLVKDKQKTFNSIKMARGMMKNMIGEIVGILFLIGLILTFIPPEVIKNVLGESNLFISTVISALVGSITLIPAFVAFPLVGSFVDAGASIVPAVAFLTTLTMVGIVTFPLEKQEFGLKFATTRNVLSFVFALIIALTMGVIM</sequence>
<keyword evidence="4 7" id="KW-0812">Transmembrane</keyword>
<evidence type="ECO:0000313" key="9">
    <source>
        <dbReference type="Proteomes" id="UP000070456"/>
    </source>
</evidence>
<name>A0A140L3Q3_9FIRM</name>
<feature type="transmembrane region" description="Helical" evidence="7">
    <location>
        <begin position="73"/>
        <end position="95"/>
    </location>
</feature>
<dbReference type="EMBL" id="LOEE01000039">
    <property type="protein sequence ID" value="KXG75178.1"/>
    <property type="molecule type" value="Genomic_DNA"/>
</dbReference>
<keyword evidence="5 7" id="KW-1133">Transmembrane helix</keyword>
<dbReference type="OrthoDB" id="5465282at2"/>
<dbReference type="PATRIC" id="fig|520762.4.peg.2080"/>
<evidence type="ECO:0000256" key="6">
    <source>
        <dbReference type="ARBA" id="ARBA00023136"/>
    </source>
</evidence>
<evidence type="ECO:0000256" key="7">
    <source>
        <dbReference type="SAM" id="Phobius"/>
    </source>
</evidence>
<dbReference type="STRING" id="520762.AN619_18770"/>
<evidence type="ECO:0000256" key="3">
    <source>
        <dbReference type="ARBA" id="ARBA00022475"/>
    </source>
</evidence>
<organism evidence="8 9">
    <name type="scientific">Thermotalea metallivorans</name>
    <dbReference type="NCBI Taxonomy" id="520762"/>
    <lineage>
        <taxon>Bacteria</taxon>
        <taxon>Bacillati</taxon>
        <taxon>Bacillota</taxon>
        <taxon>Clostridia</taxon>
        <taxon>Peptostreptococcales</taxon>
        <taxon>Thermotaleaceae</taxon>
        <taxon>Thermotalea</taxon>
    </lineage>
</organism>
<protein>
    <recommendedName>
        <fullName evidence="10">Permease</fullName>
    </recommendedName>
</protein>
<reference evidence="8 9" key="1">
    <citation type="submission" date="2015-12" db="EMBL/GenBank/DDBJ databases">
        <title>Draft genome sequence of the thermoanaerobe Thermotalea metallivorans, an isolate from the runoff channel of the Great Artesian Basin, Australia.</title>
        <authorList>
            <person name="Patel B.K."/>
        </authorList>
    </citation>
    <scope>NUCLEOTIDE SEQUENCE [LARGE SCALE GENOMIC DNA]</scope>
    <source>
        <strain evidence="8 9">B2-1</strain>
    </source>
</reference>
<evidence type="ECO:0000256" key="4">
    <source>
        <dbReference type="ARBA" id="ARBA00022692"/>
    </source>
</evidence>